<feature type="transmembrane region" description="Helical" evidence="1">
    <location>
        <begin position="109"/>
        <end position="138"/>
    </location>
</feature>
<protein>
    <submittedName>
        <fullName evidence="3">CPBP family intramembrane metalloprotease</fullName>
    </submittedName>
</protein>
<evidence type="ECO:0000313" key="3">
    <source>
        <dbReference type="EMBL" id="NWO23346.1"/>
    </source>
</evidence>
<proteinExistence type="predicted"/>
<dbReference type="AlphaFoldDB" id="A0A7Y9B1B3"/>
<keyword evidence="3" id="KW-0645">Protease</keyword>
<dbReference type="InterPro" id="IPR003675">
    <property type="entry name" value="Rce1/LyrA-like_dom"/>
</dbReference>
<evidence type="ECO:0000256" key="1">
    <source>
        <dbReference type="SAM" id="Phobius"/>
    </source>
</evidence>
<keyword evidence="1" id="KW-0472">Membrane</keyword>
<evidence type="ECO:0000259" key="2">
    <source>
        <dbReference type="Pfam" id="PF02517"/>
    </source>
</evidence>
<gene>
    <name evidence="3" type="ORF">HW270_04530</name>
</gene>
<keyword evidence="1" id="KW-1133">Transmembrane helix</keyword>
<dbReference type="Proteomes" id="UP000526307">
    <property type="component" value="Unassembled WGS sequence"/>
</dbReference>
<reference evidence="3 4" key="1">
    <citation type="submission" date="2020-06" db="EMBL/GenBank/DDBJ databases">
        <title>Mogibacterium timidum strain W9173 genomic sequence.</title>
        <authorList>
            <person name="Wade W.G."/>
            <person name="Johnston C.D."/>
            <person name="Chen T."/>
            <person name="Dewhirst F.E."/>
        </authorList>
    </citation>
    <scope>NUCLEOTIDE SEQUENCE [LARGE SCALE GENOMIC DNA]</scope>
    <source>
        <strain evidence="3 4">W9173</strain>
    </source>
</reference>
<feature type="transmembrane region" description="Helical" evidence="1">
    <location>
        <begin position="72"/>
        <end position="97"/>
    </location>
</feature>
<dbReference type="GO" id="GO:0080120">
    <property type="term" value="P:CAAX-box protein maturation"/>
    <property type="evidence" value="ECO:0007669"/>
    <property type="project" value="UniProtKB-ARBA"/>
</dbReference>
<feature type="domain" description="CAAX prenyl protease 2/Lysostaphin resistance protein A-like" evidence="2">
    <location>
        <begin position="76"/>
        <end position="166"/>
    </location>
</feature>
<keyword evidence="3" id="KW-0482">Metalloprotease</keyword>
<sequence>MMAVVLRHIYKDVLCGGIKGVSKWYILKNVLMWFVVIESISIFSSLLINTYYAGAIKSRNEIEVEGMLLKQGIVACATLVVAICLCPIVEEIIYRVIIQKMLDEKTKTVAWWISPCLTGILFGITHVGLSVAMIPYFILGTGIGIVYKKTENIVIAITIHSLNNLFASIFVLLHNFT</sequence>
<evidence type="ECO:0000313" key="4">
    <source>
        <dbReference type="Proteomes" id="UP000526307"/>
    </source>
</evidence>
<keyword evidence="4" id="KW-1185">Reference proteome</keyword>
<comment type="caution">
    <text evidence="3">The sequence shown here is derived from an EMBL/GenBank/DDBJ whole genome shotgun (WGS) entry which is preliminary data.</text>
</comment>
<dbReference type="EMBL" id="JABXYR010000001">
    <property type="protein sequence ID" value="NWO23346.1"/>
    <property type="molecule type" value="Genomic_DNA"/>
</dbReference>
<dbReference type="GO" id="GO:0006508">
    <property type="term" value="P:proteolysis"/>
    <property type="evidence" value="ECO:0007669"/>
    <property type="project" value="UniProtKB-KW"/>
</dbReference>
<keyword evidence="1" id="KW-0812">Transmembrane</keyword>
<name>A0A7Y9B1B3_9FIRM</name>
<feature type="transmembrane region" description="Helical" evidence="1">
    <location>
        <begin position="153"/>
        <end position="173"/>
    </location>
</feature>
<dbReference type="PANTHER" id="PTHR43592:SF15">
    <property type="entry name" value="CAAX AMINO TERMINAL PROTEASE FAMILY PROTEIN"/>
    <property type="match status" value="1"/>
</dbReference>
<dbReference type="GO" id="GO:0004175">
    <property type="term" value="F:endopeptidase activity"/>
    <property type="evidence" value="ECO:0007669"/>
    <property type="project" value="UniProtKB-ARBA"/>
</dbReference>
<feature type="transmembrane region" description="Helical" evidence="1">
    <location>
        <begin position="30"/>
        <end position="52"/>
    </location>
</feature>
<organism evidence="3 4">
    <name type="scientific">Mogibacterium timidum</name>
    <dbReference type="NCBI Taxonomy" id="35519"/>
    <lineage>
        <taxon>Bacteria</taxon>
        <taxon>Bacillati</taxon>
        <taxon>Bacillota</taxon>
        <taxon>Clostridia</taxon>
        <taxon>Peptostreptococcales</taxon>
        <taxon>Anaerovoracaceae</taxon>
        <taxon>Mogibacterium</taxon>
    </lineage>
</organism>
<accession>A0A7Y9B1B3</accession>
<dbReference type="PANTHER" id="PTHR43592">
    <property type="entry name" value="CAAX AMINO TERMINAL PROTEASE"/>
    <property type="match status" value="1"/>
</dbReference>
<dbReference type="GO" id="GO:0008237">
    <property type="term" value="F:metallopeptidase activity"/>
    <property type="evidence" value="ECO:0007669"/>
    <property type="project" value="UniProtKB-KW"/>
</dbReference>
<keyword evidence="3" id="KW-0378">Hydrolase</keyword>
<dbReference type="RefSeq" id="WP_178978466.1">
    <property type="nucleotide sequence ID" value="NZ_CAUTAN010000005.1"/>
</dbReference>
<dbReference type="Pfam" id="PF02517">
    <property type="entry name" value="Rce1-like"/>
    <property type="match status" value="1"/>
</dbReference>